<evidence type="ECO:0000313" key="1">
    <source>
        <dbReference type="EMBL" id="GMI86329.1"/>
    </source>
</evidence>
<organism evidence="1 2">
    <name type="scientific">Hibiscus trionum</name>
    <name type="common">Flower of an hour</name>
    <dbReference type="NCBI Taxonomy" id="183268"/>
    <lineage>
        <taxon>Eukaryota</taxon>
        <taxon>Viridiplantae</taxon>
        <taxon>Streptophyta</taxon>
        <taxon>Embryophyta</taxon>
        <taxon>Tracheophyta</taxon>
        <taxon>Spermatophyta</taxon>
        <taxon>Magnoliopsida</taxon>
        <taxon>eudicotyledons</taxon>
        <taxon>Gunneridae</taxon>
        <taxon>Pentapetalae</taxon>
        <taxon>rosids</taxon>
        <taxon>malvids</taxon>
        <taxon>Malvales</taxon>
        <taxon>Malvaceae</taxon>
        <taxon>Malvoideae</taxon>
        <taxon>Hibiscus</taxon>
    </lineage>
</organism>
<reference evidence="1" key="1">
    <citation type="submission" date="2023-05" db="EMBL/GenBank/DDBJ databases">
        <title>Genome and transcriptome analyses reveal genes involved in the formation of fine ridges on petal epidermal cells in Hibiscus trionum.</title>
        <authorList>
            <person name="Koshimizu S."/>
            <person name="Masuda S."/>
            <person name="Ishii T."/>
            <person name="Shirasu K."/>
            <person name="Hoshino A."/>
            <person name="Arita M."/>
        </authorList>
    </citation>
    <scope>NUCLEOTIDE SEQUENCE</scope>
    <source>
        <strain evidence="1">Hamamatsu line</strain>
    </source>
</reference>
<dbReference type="PANTHER" id="PTHR34779:SF1">
    <property type="entry name" value="OS09G0542900 PROTEIN"/>
    <property type="match status" value="1"/>
</dbReference>
<dbReference type="PANTHER" id="PTHR34779">
    <property type="entry name" value="OS09G0542900 PROTEIN"/>
    <property type="match status" value="1"/>
</dbReference>
<sequence>MVKPVKQRNRGLLAFRANPPTNLGVKKNTSLSSRVSLIPREARRLSRDGGLEGYEPVSPRVSCIGQIQCEIKTKRGVTVRKPKQVSSILAHAFAEQVKRRVLIGRKRGYESDVFAARSKAVEAAPSFRQIRQFSKGRSTVSGLDSRICNVEEKGKALSRRKRCYEPDVSGAQVTSNAAPSLQQMRQFGKARSTLSEFDWRTYDAGEKGVKRKRN</sequence>
<dbReference type="EMBL" id="BSYR01000021">
    <property type="protein sequence ID" value="GMI86329.1"/>
    <property type="molecule type" value="Genomic_DNA"/>
</dbReference>
<keyword evidence="2" id="KW-1185">Reference proteome</keyword>
<dbReference type="OrthoDB" id="1926132at2759"/>
<evidence type="ECO:0000313" key="2">
    <source>
        <dbReference type="Proteomes" id="UP001165190"/>
    </source>
</evidence>
<accession>A0A9W7M391</accession>
<proteinExistence type="predicted"/>
<protein>
    <submittedName>
        <fullName evidence="1">Uncharacterized protein</fullName>
    </submittedName>
</protein>
<dbReference type="InterPro" id="IPR038796">
    <property type="entry name" value="At1g76070-like"/>
</dbReference>
<comment type="caution">
    <text evidence="1">The sequence shown here is derived from an EMBL/GenBank/DDBJ whole genome shotgun (WGS) entry which is preliminary data.</text>
</comment>
<name>A0A9W7M391_HIBTR</name>
<gene>
    <name evidence="1" type="ORF">HRI_002302200</name>
</gene>
<dbReference type="AlphaFoldDB" id="A0A9W7M391"/>
<dbReference type="Proteomes" id="UP001165190">
    <property type="component" value="Unassembled WGS sequence"/>
</dbReference>